<evidence type="ECO:0000313" key="2">
    <source>
        <dbReference type="Proteomes" id="UP000759131"/>
    </source>
</evidence>
<dbReference type="EMBL" id="OC857522">
    <property type="protein sequence ID" value="CAD7625286.1"/>
    <property type="molecule type" value="Genomic_DNA"/>
</dbReference>
<gene>
    <name evidence="1" type="ORF">OSB1V03_LOCUS5721</name>
</gene>
<name>A0A7R9KP12_9ACAR</name>
<reference evidence="1" key="1">
    <citation type="submission" date="2020-11" db="EMBL/GenBank/DDBJ databases">
        <authorList>
            <person name="Tran Van P."/>
        </authorList>
    </citation>
    <scope>NUCLEOTIDE SEQUENCE</scope>
</reference>
<evidence type="ECO:0000313" key="1">
    <source>
        <dbReference type="EMBL" id="CAD7625286.1"/>
    </source>
</evidence>
<dbReference type="Proteomes" id="UP000759131">
    <property type="component" value="Unassembled WGS sequence"/>
</dbReference>
<sequence length="178" mass="20845">MTGDCQHIQRDLERYNECANRHYRDHHKQLLGHRSHYRNRNNNRNNHDVFSNNYPSYILTVGQCMEYNTEWEVTMDLQSIVWGMDNMSGECNSVAIYDAAKMVMDKIPDLDLDYGDNMSYHCCTKYVELDSLLSAVQADCTADDVTNYGNEIQKYINHLEEKRCAAYKYTKGIQTCQK</sequence>
<dbReference type="AlphaFoldDB" id="A0A7R9KP12"/>
<keyword evidence="2" id="KW-1185">Reference proteome</keyword>
<accession>A0A7R9KP12</accession>
<dbReference type="EMBL" id="CAJPIZ010002947">
    <property type="protein sequence ID" value="CAG2105716.1"/>
    <property type="molecule type" value="Genomic_DNA"/>
</dbReference>
<organism evidence="1">
    <name type="scientific">Medioppia subpectinata</name>
    <dbReference type="NCBI Taxonomy" id="1979941"/>
    <lineage>
        <taxon>Eukaryota</taxon>
        <taxon>Metazoa</taxon>
        <taxon>Ecdysozoa</taxon>
        <taxon>Arthropoda</taxon>
        <taxon>Chelicerata</taxon>
        <taxon>Arachnida</taxon>
        <taxon>Acari</taxon>
        <taxon>Acariformes</taxon>
        <taxon>Sarcoptiformes</taxon>
        <taxon>Oribatida</taxon>
        <taxon>Brachypylina</taxon>
        <taxon>Oppioidea</taxon>
        <taxon>Oppiidae</taxon>
        <taxon>Medioppia</taxon>
    </lineage>
</organism>
<proteinExistence type="predicted"/>
<protein>
    <submittedName>
        <fullName evidence="1">Uncharacterized protein</fullName>
    </submittedName>
</protein>